<keyword evidence="3" id="KW-0808">Transferase</keyword>
<sequence>MRIIIATWAHRSHYFPLVPLGWALMAAGHDVRVAAQPDGAQVVADSGIPFAAVGPRLDLDEIMPRLRVAAAPEATAAEREVARQETAVRMFMEGSRVMAGGMAELARSYRPDAIVYEPRIYAALKAANDLGVPAIRSLSGGTDYTCVREEIERPYLAPLWEEFGLEGVSPHGDMTIDPCPPSLQVDGDLPRRFMRYIPYNGGGSTQKWVNEPVERPRVVVTWGVTHAKRTGHLNPVKTVVEALADMDVDVIVAQFKQEAKLLGELPPHARLIESMPLQLLLPTCSAIVHQGGAGTMMTSASCGVPQLILHSIQDQPHNAEQLAEQGAGLGLDLAEADRDSIREHVDALLHDVRHRSAAEALKNEIERQPEPSSVVGQIEDLQARSSGRPASV</sequence>
<evidence type="ECO:0000256" key="3">
    <source>
        <dbReference type="ARBA" id="ARBA00022679"/>
    </source>
</evidence>
<dbReference type="Proteomes" id="UP000669179">
    <property type="component" value="Unassembled WGS sequence"/>
</dbReference>
<accession>A0A939T1X3</accession>
<keyword evidence="8" id="KW-1185">Reference proteome</keyword>
<reference evidence="7" key="1">
    <citation type="submission" date="2021-03" db="EMBL/GenBank/DDBJ databases">
        <authorList>
            <person name="Kanchanasin P."/>
            <person name="Saeng-In P."/>
            <person name="Phongsopitanun W."/>
            <person name="Yuki M."/>
            <person name="Kudo T."/>
            <person name="Ohkuma M."/>
            <person name="Tanasupawat S."/>
        </authorList>
    </citation>
    <scope>NUCLEOTIDE SEQUENCE</scope>
    <source>
        <strain evidence="7">GKU 128</strain>
    </source>
</reference>
<dbReference type="SUPFAM" id="SSF53756">
    <property type="entry name" value="UDP-Glycosyltransferase/glycogen phosphorylase"/>
    <property type="match status" value="1"/>
</dbReference>
<dbReference type="InterPro" id="IPR048284">
    <property type="entry name" value="EryCIII-like_N"/>
</dbReference>
<dbReference type="CDD" id="cd03784">
    <property type="entry name" value="GT1_Gtf-like"/>
    <property type="match status" value="1"/>
</dbReference>
<dbReference type="AlphaFoldDB" id="A0A939T1X3"/>
<name>A0A939T1X3_9ACTN</name>
<protein>
    <submittedName>
        <fullName evidence="7">DUF1205 domain-containing protein</fullName>
    </submittedName>
</protein>
<dbReference type="EMBL" id="JAGEOJ010000001">
    <property type="protein sequence ID" value="MBO2445568.1"/>
    <property type="molecule type" value="Genomic_DNA"/>
</dbReference>
<keyword evidence="2" id="KW-0328">Glycosyltransferase</keyword>
<dbReference type="PANTHER" id="PTHR48050:SF13">
    <property type="entry name" value="STEROL 3-BETA-GLUCOSYLTRANSFERASE UGT80A2"/>
    <property type="match status" value="1"/>
</dbReference>
<dbReference type="PANTHER" id="PTHR48050">
    <property type="entry name" value="STEROL 3-BETA-GLUCOSYLTRANSFERASE"/>
    <property type="match status" value="1"/>
</dbReference>
<feature type="domain" description="Erythromycin biosynthesis protein CIII-like C-terminal" evidence="5">
    <location>
        <begin position="238"/>
        <end position="381"/>
    </location>
</feature>
<feature type="region of interest" description="Disordered" evidence="4">
    <location>
        <begin position="365"/>
        <end position="392"/>
    </location>
</feature>
<evidence type="ECO:0000259" key="6">
    <source>
        <dbReference type="Pfam" id="PF21036"/>
    </source>
</evidence>
<dbReference type="Pfam" id="PF06722">
    <property type="entry name" value="EryCIII-like_C"/>
    <property type="match status" value="1"/>
</dbReference>
<dbReference type="InterPro" id="IPR002213">
    <property type="entry name" value="UDP_glucos_trans"/>
</dbReference>
<proteinExistence type="inferred from homology"/>
<dbReference type="InterPro" id="IPR010610">
    <property type="entry name" value="EryCIII-like_C"/>
</dbReference>
<comment type="similarity">
    <text evidence="1">Belongs to the glycosyltransferase 28 family.</text>
</comment>
<dbReference type="GO" id="GO:0016758">
    <property type="term" value="F:hexosyltransferase activity"/>
    <property type="evidence" value="ECO:0007669"/>
    <property type="project" value="UniProtKB-ARBA"/>
</dbReference>
<organism evidence="7 8">
    <name type="scientific">Actinomadura barringtoniae</name>
    <dbReference type="NCBI Taxonomy" id="1427535"/>
    <lineage>
        <taxon>Bacteria</taxon>
        <taxon>Bacillati</taxon>
        <taxon>Actinomycetota</taxon>
        <taxon>Actinomycetes</taxon>
        <taxon>Streptosporangiales</taxon>
        <taxon>Thermomonosporaceae</taxon>
        <taxon>Actinomadura</taxon>
    </lineage>
</organism>
<evidence type="ECO:0000313" key="8">
    <source>
        <dbReference type="Proteomes" id="UP000669179"/>
    </source>
</evidence>
<feature type="domain" description="Erythromycin biosynthesis protein CIII-like N-terminal" evidence="6">
    <location>
        <begin position="22"/>
        <end position="223"/>
    </location>
</feature>
<evidence type="ECO:0000256" key="1">
    <source>
        <dbReference type="ARBA" id="ARBA00006962"/>
    </source>
</evidence>
<gene>
    <name evidence="7" type="ORF">J4573_00545</name>
</gene>
<dbReference type="InterPro" id="IPR050426">
    <property type="entry name" value="Glycosyltransferase_28"/>
</dbReference>
<dbReference type="GO" id="GO:0017000">
    <property type="term" value="P:antibiotic biosynthetic process"/>
    <property type="evidence" value="ECO:0007669"/>
    <property type="project" value="UniProtKB-ARBA"/>
</dbReference>
<dbReference type="Gene3D" id="3.40.50.2000">
    <property type="entry name" value="Glycogen Phosphorylase B"/>
    <property type="match status" value="2"/>
</dbReference>
<dbReference type="GO" id="GO:0008194">
    <property type="term" value="F:UDP-glycosyltransferase activity"/>
    <property type="evidence" value="ECO:0007669"/>
    <property type="project" value="InterPro"/>
</dbReference>
<comment type="caution">
    <text evidence="7">The sequence shown here is derived from an EMBL/GenBank/DDBJ whole genome shotgun (WGS) entry which is preliminary data.</text>
</comment>
<evidence type="ECO:0000313" key="7">
    <source>
        <dbReference type="EMBL" id="MBO2445568.1"/>
    </source>
</evidence>
<dbReference type="RefSeq" id="WP_208253183.1">
    <property type="nucleotide sequence ID" value="NZ_JAGEOJ010000001.1"/>
</dbReference>
<evidence type="ECO:0000259" key="5">
    <source>
        <dbReference type="Pfam" id="PF06722"/>
    </source>
</evidence>
<dbReference type="Pfam" id="PF21036">
    <property type="entry name" value="EryCIII-like_N"/>
    <property type="match status" value="1"/>
</dbReference>
<evidence type="ECO:0000256" key="2">
    <source>
        <dbReference type="ARBA" id="ARBA00022676"/>
    </source>
</evidence>
<evidence type="ECO:0000256" key="4">
    <source>
        <dbReference type="SAM" id="MobiDB-lite"/>
    </source>
</evidence>